<accession>A0A391PFZ4</accession>
<feature type="non-terminal residue" evidence="1">
    <location>
        <position position="1"/>
    </location>
</feature>
<sequence>LLCKCKRHLLMTHRVNTVVTNPGALVPHVFDLLLLLDP</sequence>
<reference evidence="1 2" key="1">
    <citation type="journal article" date="2018" name="PLoS ONE">
        <title>The draft genome of Kipferlia bialata reveals reductive genome evolution in fornicate parasites.</title>
        <authorList>
            <person name="Tanifuji G."/>
            <person name="Takabayashi S."/>
            <person name="Kume K."/>
            <person name="Takagi M."/>
            <person name="Nakayama T."/>
            <person name="Kamikawa R."/>
            <person name="Inagaki Y."/>
            <person name="Hashimoto T."/>
        </authorList>
    </citation>
    <scope>NUCLEOTIDE SEQUENCE [LARGE SCALE GENOMIC DNA]</scope>
    <source>
        <strain evidence="1">NY0173</strain>
    </source>
</reference>
<dbReference type="Proteomes" id="UP000265618">
    <property type="component" value="Unassembled WGS sequence"/>
</dbReference>
<evidence type="ECO:0000313" key="2">
    <source>
        <dbReference type="Proteomes" id="UP000265618"/>
    </source>
</evidence>
<dbReference type="EMBL" id="BDIP01011358">
    <property type="protein sequence ID" value="GCA65502.1"/>
    <property type="molecule type" value="Genomic_DNA"/>
</dbReference>
<name>A0A391PFZ4_9EUKA</name>
<evidence type="ECO:0000313" key="1">
    <source>
        <dbReference type="EMBL" id="GCA65502.1"/>
    </source>
</evidence>
<comment type="caution">
    <text evidence="1">The sequence shown here is derived from an EMBL/GenBank/DDBJ whole genome shotgun (WGS) entry which is preliminary data.</text>
</comment>
<keyword evidence="2" id="KW-1185">Reference proteome</keyword>
<protein>
    <submittedName>
        <fullName evidence="1">Uncharacterized protein</fullName>
    </submittedName>
</protein>
<proteinExistence type="predicted"/>
<gene>
    <name evidence="1" type="ORF">KIPB_017262</name>
</gene>
<organism evidence="1 2">
    <name type="scientific">Kipferlia bialata</name>
    <dbReference type="NCBI Taxonomy" id="797122"/>
    <lineage>
        <taxon>Eukaryota</taxon>
        <taxon>Metamonada</taxon>
        <taxon>Carpediemonas-like organisms</taxon>
        <taxon>Kipferlia</taxon>
    </lineage>
</organism>
<dbReference type="AlphaFoldDB" id="A0A391PFZ4"/>